<evidence type="ECO:0000256" key="3">
    <source>
        <dbReference type="ARBA" id="ARBA00022525"/>
    </source>
</evidence>
<evidence type="ECO:0000313" key="6">
    <source>
        <dbReference type="EMBL" id="KAJ4428463.1"/>
    </source>
</evidence>
<dbReference type="InterPro" id="IPR013818">
    <property type="entry name" value="Lipase"/>
</dbReference>
<name>A0ABQ8S3G1_PERAM</name>
<dbReference type="Gene3D" id="3.40.50.1820">
    <property type="entry name" value="alpha/beta hydrolase"/>
    <property type="match status" value="1"/>
</dbReference>
<evidence type="ECO:0000259" key="5">
    <source>
        <dbReference type="Pfam" id="PF00151"/>
    </source>
</evidence>
<dbReference type="Pfam" id="PF00151">
    <property type="entry name" value="Lipase"/>
    <property type="match status" value="1"/>
</dbReference>
<dbReference type="PANTHER" id="PTHR11610">
    <property type="entry name" value="LIPASE"/>
    <property type="match status" value="1"/>
</dbReference>
<evidence type="ECO:0000256" key="4">
    <source>
        <dbReference type="RuleBase" id="RU004262"/>
    </source>
</evidence>
<sequence>MEKVPQACYGLAGSGCGVDEVKAAGGSKLGFVPPGCTAQSLLSQALFLGNVTNATREDCIWRRGNDRDNCPDPDVKYYMYTSKALSQRKQVDVTGADWLRANGWEPNDDTVVLIHGYGGMDGSFPMVVLRDVESKPPDVSREPITCKRDVVKLTERVMRGPPNSSAYLKNGSYNVFVVDWGPLCKPPCYASAVHNLRPVARCVSELFTFLRNSGASLQRTTCVGHSLGAHMCGLVSLYLLFRMHRIIALDPARPLVRASNRLRSVDANVVQVIHTNAGQFGEGGRLGIVDFCINGGREQPSCENRTHVALCSHVRAVCYMAESINTATARIAAPCSTRRCPSGSRRPGALLGLGVPIIMGQHTPDRYRKQY</sequence>
<feature type="domain" description="Lipase" evidence="5">
    <location>
        <begin position="70"/>
        <end position="337"/>
    </location>
</feature>
<dbReference type="Proteomes" id="UP001148838">
    <property type="component" value="Unassembled WGS sequence"/>
</dbReference>
<dbReference type="InterPro" id="IPR000734">
    <property type="entry name" value="TAG_lipase"/>
</dbReference>
<evidence type="ECO:0000256" key="2">
    <source>
        <dbReference type="ARBA" id="ARBA00010701"/>
    </source>
</evidence>
<dbReference type="PROSITE" id="PS51257">
    <property type="entry name" value="PROKAR_LIPOPROTEIN"/>
    <property type="match status" value="1"/>
</dbReference>
<comment type="caution">
    <text evidence="6">The sequence shown here is derived from an EMBL/GenBank/DDBJ whole genome shotgun (WGS) entry which is preliminary data.</text>
</comment>
<gene>
    <name evidence="6" type="ORF">ANN_24500</name>
</gene>
<evidence type="ECO:0000256" key="1">
    <source>
        <dbReference type="ARBA" id="ARBA00004613"/>
    </source>
</evidence>
<dbReference type="SUPFAM" id="SSF53474">
    <property type="entry name" value="alpha/beta-Hydrolases"/>
    <property type="match status" value="1"/>
</dbReference>
<dbReference type="EMBL" id="JAJSOF020000037">
    <property type="protein sequence ID" value="KAJ4428463.1"/>
    <property type="molecule type" value="Genomic_DNA"/>
</dbReference>
<evidence type="ECO:0000313" key="7">
    <source>
        <dbReference type="Proteomes" id="UP001148838"/>
    </source>
</evidence>
<proteinExistence type="inferred from homology"/>
<accession>A0ABQ8S3G1</accession>
<comment type="similarity">
    <text evidence="2 4">Belongs to the AB hydrolase superfamily. Lipase family.</text>
</comment>
<keyword evidence="7" id="KW-1185">Reference proteome</keyword>
<reference evidence="6 7" key="1">
    <citation type="journal article" date="2022" name="Allergy">
        <title>Genome assembly and annotation of Periplaneta americana reveal a comprehensive cockroach allergen profile.</title>
        <authorList>
            <person name="Wang L."/>
            <person name="Xiong Q."/>
            <person name="Saelim N."/>
            <person name="Wang L."/>
            <person name="Nong W."/>
            <person name="Wan A.T."/>
            <person name="Shi M."/>
            <person name="Liu X."/>
            <person name="Cao Q."/>
            <person name="Hui J.H.L."/>
            <person name="Sookrung N."/>
            <person name="Leung T.F."/>
            <person name="Tungtrongchitr A."/>
            <person name="Tsui S.K.W."/>
        </authorList>
    </citation>
    <scope>NUCLEOTIDE SEQUENCE [LARGE SCALE GENOMIC DNA]</scope>
    <source>
        <strain evidence="6">PWHHKU_190912</strain>
    </source>
</reference>
<protein>
    <recommendedName>
        <fullName evidence="5">Lipase domain-containing protein</fullName>
    </recommendedName>
</protein>
<dbReference type="InterPro" id="IPR029058">
    <property type="entry name" value="AB_hydrolase_fold"/>
</dbReference>
<organism evidence="6 7">
    <name type="scientific">Periplaneta americana</name>
    <name type="common">American cockroach</name>
    <name type="synonym">Blatta americana</name>
    <dbReference type="NCBI Taxonomy" id="6978"/>
    <lineage>
        <taxon>Eukaryota</taxon>
        <taxon>Metazoa</taxon>
        <taxon>Ecdysozoa</taxon>
        <taxon>Arthropoda</taxon>
        <taxon>Hexapoda</taxon>
        <taxon>Insecta</taxon>
        <taxon>Pterygota</taxon>
        <taxon>Neoptera</taxon>
        <taxon>Polyneoptera</taxon>
        <taxon>Dictyoptera</taxon>
        <taxon>Blattodea</taxon>
        <taxon>Blattoidea</taxon>
        <taxon>Blattidae</taxon>
        <taxon>Blattinae</taxon>
        <taxon>Periplaneta</taxon>
    </lineage>
</organism>
<keyword evidence="3" id="KW-0964">Secreted</keyword>
<dbReference type="PANTHER" id="PTHR11610:SF172">
    <property type="entry name" value="LIPASE MEMBER H-A-LIKE PROTEIN"/>
    <property type="match status" value="1"/>
</dbReference>
<comment type="subcellular location">
    <subcellularLocation>
        <location evidence="1">Secreted</location>
    </subcellularLocation>
</comment>